<evidence type="ECO:0000313" key="2">
    <source>
        <dbReference type="Proteomes" id="UP001487305"/>
    </source>
</evidence>
<gene>
    <name evidence="1" type="ORF">AAA083_11980</name>
</gene>
<evidence type="ECO:0000313" key="1">
    <source>
        <dbReference type="EMBL" id="MEQ3363694.1"/>
    </source>
</evidence>
<comment type="caution">
    <text evidence="1">The sequence shown here is derived from an EMBL/GenBank/DDBJ whole genome shotgun (WGS) entry which is preliminary data.</text>
</comment>
<keyword evidence="2" id="KW-1185">Reference proteome</keyword>
<dbReference type="Proteomes" id="UP001487305">
    <property type="component" value="Unassembled WGS sequence"/>
</dbReference>
<organism evidence="1 2">
    <name type="scientific">Raoultibacter massiliensis</name>
    <dbReference type="NCBI Taxonomy" id="1852371"/>
    <lineage>
        <taxon>Bacteria</taxon>
        <taxon>Bacillati</taxon>
        <taxon>Actinomycetota</taxon>
        <taxon>Coriobacteriia</taxon>
        <taxon>Eggerthellales</taxon>
        <taxon>Eggerthellaceae</taxon>
        <taxon>Raoultibacter</taxon>
    </lineage>
</organism>
<dbReference type="EMBL" id="JBBNOP010000011">
    <property type="protein sequence ID" value="MEQ3363694.1"/>
    <property type="molecule type" value="Genomic_DNA"/>
</dbReference>
<dbReference type="RefSeq" id="WP_349227765.1">
    <property type="nucleotide sequence ID" value="NZ_JBBNOP010000011.1"/>
</dbReference>
<accession>A0ABV1JF36</accession>
<proteinExistence type="predicted"/>
<reference evidence="1 2" key="1">
    <citation type="submission" date="2024-04" db="EMBL/GenBank/DDBJ databases">
        <title>Human intestinal bacterial collection.</title>
        <authorList>
            <person name="Pauvert C."/>
            <person name="Hitch T.C.A."/>
            <person name="Clavel T."/>
        </authorList>
    </citation>
    <scope>NUCLEOTIDE SEQUENCE [LARGE SCALE GENOMIC DNA]</scope>
    <source>
        <strain evidence="1 2">CLA-KB-H42</strain>
    </source>
</reference>
<name>A0ABV1JF36_9ACTN</name>
<protein>
    <submittedName>
        <fullName evidence="1">Uncharacterized protein</fullName>
    </submittedName>
</protein>
<sequence>MMEELCSLVAKKNFSAEYIPKALTTYFALAEIGFEGSLDDRAFVDCCSEVISKDGGSVYEDLDRALKIGQSGPCKDAMDRLREEALTARERKMADTSKISPDDPECGEKLGELIENVAKANPEKLTDIDPEFLARIFSASKPMGQFRIQESFKQCGPYLQYQDSEQIKKWLRSLVDNLESTSTDKTGTMRKRWTISTINNILGNKD</sequence>